<name>A0A7T9TKG9_9MICO</name>
<proteinExistence type="predicted"/>
<accession>A0A7T9TKG9</accession>
<dbReference type="InterPro" id="IPR036291">
    <property type="entry name" value="NAD(P)-bd_dom_sf"/>
</dbReference>
<dbReference type="PANTHER" id="PTHR43162:SF1">
    <property type="entry name" value="PRESTALK A DIFFERENTIATION PROTEIN A"/>
    <property type="match status" value="1"/>
</dbReference>
<dbReference type="PANTHER" id="PTHR43162">
    <property type="match status" value="1"/>
</dbReference>
<evidence type="ECO:0000313" key="2">
    <source>
        <dbReference type="EMBL" id="QPS35314.1"/>
    </source>
</evidence>
<dbReference type="SUPFAM" id="SSF51735">
    <property type="entry name" value="NAD(P)-binding Rossmann-fold domains"/>
    <property type="match status" value="1"/>
</dbReference>
<dbReference type="InterPro" id="IPR016040">
    <property type="entry name" value="NAD(P)-bd_dom"/>
</dbReference>
<dbReference type="Proteomes" id="UP000594979">
    <property type="component" value="Chromosome"/>
</dbReference>
<dbReference type="AlphaFoldDB" id="A0A7T9TKG9"/>
<gene>
    <name evidence="2" type="ORF">I6G59_08495</name>
</gene>
<protein>
    <submittedName>
        <fullName evidence="2">NAD(P)H-binding protein</fullName>
    </submittedName>
</protein>
<evidence type="ECO:0000259" key="1">
    <source>
        <dbReference type="Pfam" id="PF13460"/>
    </source>
</evidence>
<dbReference type="EMBL" id="CP065682">
    <property type="protein sequence ID" value="QPS35314.1"/>
    <property type="molecule type" value="Genomic_DNA"/>
</dbReference>
<dbReference type="RefSeq" id="WP_119296360.1">
    <property type="nucleotide sequence ID" value="NZ_CP065682.1"/>
</dbReference>
<dbReference type="Pfam" id="PF13460">
    <property type="entry name" value="NAD_binding_10"/>
    <property type="match status" value="1"/>
</dbReference>
<evidence type="ECO:0000313" key="3">
    <source>
        <dbReference type="Proteomes" id="UP000594979"/>
    </source>
</evidence>
<dbReference type="Gene3D" id="3.40.50.720">
    <property type="entry name" value="NAD(P)-binding Rossmann-like Domain"/>
    <property type="match status" value="1"/>
</dbReference>
<feature type="domain" description="NAD(P)-binding" evidence="1">
    <location>
        <begin position="13"/>
        <end position="183"/>
    </location>
</feature>
<organism evidence="2 3">
    <name type="scientific">Brevibacterium casei</name>
    <dbReference type="NCBI Taxonomy" id="33889"/>
    <lineage>
        <taxon>Bacteria</taxon>
        <taxon>Bacillati</taxon>
        <taxon>Actinomycetota</taxon>
        <taxon>Actinomycetes</taxon>
        <taxon>Micrococcales</taxon>
        <taxon>Brevibacteriaceae</taxon>
        <taxon>Brevibacterium</taxon>
    </lineage>
</organism>
<dbReference type="InterPro" id="IPR051604">
    <property type="entry name" value="Ergot_Alk_Oxidoreductase"/>
</dbReference>
<sequence>MNANEKTRVLVIGAAGNVGGQVCAQLAAAGADVRAATRRPELVEKGRHIEPAAVDLTDPDSLARAVDDIDAVFLIWPFFDAEEDARRKVAPIAEILGNSVPRVVYLSSQGVEKDRRNFWSVVEDAVADRVGEWTMLRPTGFAANARQWIPQLAEGDVVRWPLGRMARPLIHESDIAAVAVVALLHDGHAREDIVITGPELISQEAQIHAIGAATGRDLRWEELSRDQAAAEFGLPDMMLDAWEGFISDPEPITDEVGRLTDRPALSFGEWAREHADDFR</sequence>
<dbReference type="KEGG" id="bcau:I6G59_08495"/>
<reference evidence="2 3" key="1">
    <citation type="submission" date="2020-12" db="EMBL/GenBank/DDBJ databases">
        <title>FDA dAtabase for Regulatory Grade micrObial Sequences (FDA-ARGOS): Supporting development and validation of Infectious Disease Dx tests.</title>
        <authorList>
            <person name="Sproer C."/>
            <person name="Gronow S."/>
            <person name="Severitt S."/>
            <person name="Schroder I."/>
            <person name="Tallon L."/>
            <person name="Sadzewicz L."/>
            <person name="Zhao X."/>
            <person name="Boylan J."/>
            <person name="Ott S."/>
            <person name="Bowen H."/>
            <person name="Vavikolanu K."/>
            <person name="Mehta A."/>
            <person name="Aluvathingal J."/>
            <person name="Nadendla S."/>
            <person name="Lowell S."/>
            <person name="Myers T."/>
            <person name="Yan Y."/>
            <person name="Sichtig H."/>
        </authorList>
    </citation>
    <scope>NUCLEOTIDE SEQUENCE [LARGE SCALE GENOMIC DNA]</scope>
    <source>
        <strain evidence="2 3">FDAARGOS_902</strain>
    </source>
</reference>